<feature type="domain" description="Aminoglycoside phosphotransferase" evidence="1">
    <location>
        <begin position="200"/>
        <end position="265"/>
    </location>
</feature>
<keyword evidence="3" id="KW-1185">Reference proteome</keyword>
<comment type="caution">
    <text evidence="2">The sequence shown here is derived from an EMBL/GenBank/DDBJ whole genome shotgun (WGS) entry which is preliminary data.</text>
</comment>
<dbReference type="Gene3D" id="3.90.1200.10">
    <property type="match status" value="1"/>
</dbReference>
<dbReference type="AlphaFoldDB" id="A0A0J1I8Q7"/>
<dbReference type="Proteomes" id="UP000036045">
    <property type="component" value="Unassembled WGS sequence"/>
</dbReference>
<proteinExistence type="predicted"/>
<reference evidence="2 3" key="1">
    <citation type="submission" date="2015-05" db="EMBL/GenBank/DDBJ databases">
        <title>Whole genome sequence and identification of bacterial endophytes from Costus igneus.</title>
        <authorList>
            <person name="Lee Y.P."/>
            <person name="Gan H.M."/>
            <person name="Eng W."/>
            <person name="Wheatley M.S."/>
            <person name="Caraballo A."/>
            <person name="Polter S."/>
            <person name="Savka M.A."/>
            <person name="Hudson A.O."/>
        </authorList>
    </citation>
    <scope>NUCLEOTIDE SEQUENCE [LARGE SCALE GENOMIC DNA]</scope>
    <source>
        <strain evidence="2 3">RIT379</strain>
    </source>
</reference>
<evidence type="ECO:0000313" key="2">
    <source>
        <dbReference type="EMBL" id="KLV22338.1"/>
    </source>
</evidence>
<protein>
    <recommendedName>
        <fullName evidence="1">Aminoglycoside phosphotransferase domain-containing protein</fullName>
    </recommendedName>
</protein>
<evidence type="ECO:0000313" key="3">
    <source>
        <dbReference type="Proteomes" id="UP000036045"/>
    </source>
</evidence>
<dbReference type="SUPFAM" id="SSF56112">
    <property type="entry name" value="Protein kinase-like (PK-like)"/>
    <property type="match status" value="1"/>
</dbReference>
<name>A0A0J1I8Q7_NIACI</name>
<dbReference type="EMBL" id="LDPH01000031">
    <property type="protein sequence ID" value="KLV22338.1"/>
    <property type="molecule type" value="Genomic_DNA"/>
</dbReference>
<organism evidence="2 3">
    <name type="scientific">Niallia circulans</name>
    <name type="common">Bacillus circulans</name>
    <dbReference type="NCBI Taxonomy" id="1397"/>
    <lineage>
        <taxon>Bacteria</taxon>
        <taxon>Bacillati</taxon>
        <taxon>Bacillota</taxon>
        <taxon>Bacilli</taxon>
        <taxon>Bacillales</taxon>
        <taxon>Bacillaceae</taxon>
        <taxon>Niallia</taxon>
    </lineage>
</organism>
<accession>A0A0J1I8Q7</accession>
<dbReference type="Pfam" id="PF01636">
    <property type="entry name" value="APH"/>
    <property type="match status" value="1"/>
</dbReference>
<dbReference type="PATRIC" id="fig|1397.4.peg.3388"/>
<sequence>MKAVIYDFFHRGDDTFYYRLLSLLEKKIPFQIIELSRIRNDVYLIKTKQYWIILKGFTSYQKLKVQVAFTRALKQEGFTQTYQFYEFDEEPIVIDNKVYGLIEYLPPHKDSFSYHSKRNRREALQLLEHYYSVTERLVEIYKYILPTFHLMKKFEHRLEEYRMNIPIIEQYVKKDIVKEIMEWADYSFGSIKNKIDYLDTNPNVILHGDVAHHNFLRVRNNELYLIDFDLISIGPRIADYLQFANRILPDIGWSIQDLQSMQGYADLFKDKWFLMALIYPTDILREWNRIIRNKDVDNAYLLEQVQLLTTNQFHKRKKFYQKLQQLVGT</sequence>
<gene>
    <name evidence="2" type="ORF">ABW02_21350</name>
</gene>
<evidence type="ECO:0000259" key="1">
    <source>
        <dbReference type="Pfam" id="PF01636"/>
    </source>
</evidence>
<dbReference type="InterPro" id="IPR002575">
    <property type="entry name" value="Aminoglycoside_PTrfase"/>
</dbReference>
<dbReference type="InterPro" id="IPR011009">
    <property type="entry name" value="Kinase-like_dom_sf"/>
</dbReference>